<evidence type="ECO:0000313" key="7">
    <source>
        <dbReference type="Proteomes" id="UP001567538"/>
    </source>
</evidence>
<name>A0ABD1FJ78_SALDI</name>
<dbReference type="Gene3D" id="1.10.1200.270">
    <property type="entry name" value="Methyltransferase, alpha-helical capping domain"/>
    <property type="match status" value="1"/>
</dbReference>
<evidence type="ECO:0000256" key="5">
    <source>
        <dbReference type="ARBA" id="ARBA00022842"/>
    </source>
</evidence>
<dbReference type="InterPro" id="IPR042086">
    <property type="entry name" value="MeTrfase_capping"/>
</dbReference>
<evidence type="ECO:0000256" key="3">
    <source>
        <dbReference type="ARBA" id="ARBA00022679"/>
    </source>
</evidence>
<dbReference type="Proteomes" id="UP001567538">
    <property type="component" value="Unassembled WGS sequence"/>
</dbReference>
<reference evidence="6 7" key="1">
    <citation type="submission" date="2024-06" db="EMBL/GenBank/DDBJ databases">
        <title>A chromosome level genome sequence of Diviner's sage (Salvia divinorum).</title>
        <authorList>
            <person name="Ford S.A."/>
            <person name="Ro D.-K."/>
            <person name="Ness R.W."/>
            <person name="Phillips M.A."/>
        </authorList>
    </citation>
    <scope>NUCLEOTIDE SEQUENCE [LARGE SCALE GENOMIC DNA]</scope>
    <source>
        <strain evidence="6">SAF-2024a</strain>
        <tissue evidence="6">Leaf</tissue>
    </source>
</reference>
<dbReference type="EC" id="2.1.1.276" evidence="6"/>
<dbReference type="InterPro" id="IPR029063">
    <property type="entry name" value="SAM-dependent_MTases_sf"/>
</dbReference>
<dbReference type="GO" id="GO:0102118">
    <property type="term" value="F:gibberellin A4 carboxyl methyltransferase activity"/>
    <property type="evidence" value="ECO:0007669"/>
    <property type="project" value="UniProtKB-EC"/>
</dbReference>
<proteinExistence type="inferred from homology"/>
<dbReference type="SUPFAM" id="SSF53335">
    <property type="entry name" value="S-adenosyl-L-methionine-dependent methyltransferases"/>
    <property type="match status" value="1"/>
</dbReference>
<organism evidence="6 7">
    <name type="scientific">Salvia divinorum</name>
    <name type="common">Maria pastora</name>
    <name type="synonym">Diviner's sage</name>
    <dbReference type="NCBI Taxonomy" id="28513"/>
    <lineage>
        <taxon>Eukaryota</taxon>
        <taxon>Viridiplantae</taxon>
        <taxon>Streptophyta</taxon>
        <taxon>Embryophyta</taxon>
        <taxon>Tracheophyta</taxon>
        <taxon>Spermatophyta</taxon>
        <taxon>Magnoliopsida</taxon>
        <taxon>eudicotyledons</taxon>
        <taxon>Gunneridae</taxon>
        <taxon>Pentapetalae</taxon>
        <taxon>asterids</taxon>
        <taxon>lamiids</taxon>
        <taxon>Lamiales</taxon>
        <taxon>Lamiaceae</taxon>
        <taxon>Nepetoideae</taxon>
        <taxon>Mentheae</taxon>
        <taxon>Salviinae</taxon>
        <taxon>Salvia</taxon>
        <taxon>Salvia subgen. Calosphace</taxon>
    </lineage>
</organism>
<evidence type="ECO:0000256" key="1">
    <source>
        <dbReference type="ARBA" id="ARBA00007967"/>
    </source>
</evidence>
<dbReference type="PANTHER" id="PTHR31009">
    <property type="entry name" value="S-ADENOSYL-L-METHIONINE:CARBOXYL METHYLTRANSFERASE FAMILY PROTEIN"/>
    <property type="match status" value="1"/>
</dbReference>
<keyword evidence="2 6" id="KW-0489">Methyltransferase</keyword>
<evidence type="ECO:0000256" key="4">
    <source>
        <dbReference type="ARBA" id="ARBA00022723"/>
    </source>
</evidence>
<evidence type="ECO:0000256" key="2">
    <source>
        <dbReference type="ARBA" id="ARBA00022603"/>
    </source>
</evidence>
<dbReference type="EMBL" id="JBEAFC010000014">
    <property type="protein sequence ID" value="KAL1531897.1"/>
    <property type="molecule type" value="Genomic_DNA"/>
</dbReference>
<keyword evidence="7" id="KW-1185">Reference proteome</keyword>
<keyword evidence="5" id="KW-0460">Magnesium</keyword>
<keyword evidence="4" id="KW-0479">Metal-binding</keyword>
<dbReference type="InterPro" id="IPR005299">
    <property type="entry name" value="MeTrfase_7"/>
</dbReference>
<dbReference type="Pfam" id="PF03492">
    <property type="entry name" value="Methyltransf_7"/>
    <property type="match status" value="1"/>
</dbReference>
<comment type="similarity">
    <text evidence="1">Belongs to the methyltransferase superfamily. Type-7 methyltransferase family.</text>
</comment>
<accession>A0ABD1FJ78</accession>
<gene>
    <name evidence="6" type="ORF">AAHA92_31982</name>
</gene>
<dbReference type="Gene3D" id="3.40.50.150">
    <property type="entry name" value="Vaccinia Virus protein VP39"/>
    <property type="match status" value="1"/>
</dbReference>
<dbReference type="GO" id="GO:0032259">
    <property type="term" value="P:methylation"/>
    <property type="evidence" value="ECO:0007669"/>
    <property type="project" value="UniProtKB-KW"/>
</dbReference>
<keyword evidence="3 6" id="KW-0808">Transferase</keyword>
<sequence length="153" mass="17143">MVEGGIMALLIPSLPAYWDTHKEYAVGSVTDLLRSSVLDMVEKGKLNKEKSETFNIPYYFPAPDELRAILQKSNCFSVERTEILKNGALLDVDGHAAMFRAVHQNLLAYEFGAGIVDEAFDLLRKKLRASPVYTHPSNDKTLVVVAILKRNYV</sequence>
<protein>
    <submittedName>
        <fullName evidence="6">Gibberellin A4 carboxyl methyltransferase</fullName>
        <ecNumber evidence="6">2.1.1.276</ecNumber>
    </submittedName>
</protein>
<comment type="caution">
    <text evidence="6">The sequence shown here is derived from an EMBL/GenBank/DDBJ whole genome shotgun (WGS) entry which is preliminary data.</text>
</comment>
<dbReference type="GO" id="GO:0046872">
    <property type="term" value="F:metal ion binding"/>
    <property type="evidence" value="ECO:0007669"/>
    <property type="project" value="UniProtKB-KW"/>
</dbReference>
<dbReference type="AlphaFoldDB" id="A0ABD1FJ78"/>
<evidence type="ECO:0000313" key="6">
    <source>
        <dbReference type="EMBL" id="KAL1531897.1"/>
    </source>
</evidence>